<evidence type="ECO:0000256" key="2">
    <source>
        <dbReference type="ARBA" id="ARBA00023125"/>
    </source>
</evidence>
<dbReference type="InterPro" id="IPR009057">
    <property type="entry name" value="Homeodomain-like_sf"/>
</dbReference>
<dbReference type="RefSeq" id="WP_406792960.1">
    <property type="nucleotide sequence ID" value="NZ_JBJHZX010000022.1"/>
</dbReference>
<keyword evidence="1" id="KW-0805">Transcription regulation</keyword>
<reference evidence="6 7" key="1">
    <citation type="submission" date="2024-11" db="EMBL/GenBank/DDBJ databases">
        <authorList>
            <person name="Heng Y.C."/>
            <person name="Lim A.C.H."/>
            <person name="Lee J.K.Y."/>
            <person name="Kittelmann S."/>
        </authorList>
    </citation>
    <scope>NUCLEOTIDE SEQUENCE [LARGE SCALE GENOMIC DNA]</scope>
    <source>
        <strain evidence="6 7">WILCCON 0269</strain>
    </source>
</reference>
<keyword evidence="7" id="KW-1185">Reference proteome</keyword>
<dbReference type="InterPro" id="IPR018060">
    <property type="entry name" value="HTH_AraC"/>
</dbReference>
<dbReference type="SUPFAM" id="SSF51215">
    <property type="entry name" value="Regulatory protein AraC"/>
    <property type="match status" value="1"/>
</dbReference>
<evidence type="ECO:0000259" key="5">
    <source>
        <dbReference type="PROSITE" id="PS01124"/>
    </source>
</evidence>
<keyword evidence="3" id="KW-0010">Activator</keyword>
<dbReference type="Pfam" id="PF02311">
    <property type="entry name" value="AraC_binding"/>
    <property type="match status" value="1"/>
</dbReference>
<comment type="caution">
    <text evidence="6">The sequence shown here is derived from an EMBL/GenBank/DDBJ whole genome shotgun (WGS) entry which is preliminary data.</text>
</comment>
<dbReference type="PROSITE" id="PS01124">
    <property type="entry name" value="HTH_ARAC_FAMILY_2"/>
    <property type="match status" value="1"/>
</dbReference>
<gene>
    <name evidence="6" type="ORF">ACJDU8_14990</name>
</gene>
<evidence type="ECO:0000256" key="3">
    <source>
        <dbReference type="ARBA" id="ARBA00023159"/>
    </source>
</evidence>
<dbReference type="InterPro" id="IPR020449">
    <property type="entry name" value="Tscrpt_reg_AraC-type_HTH"/>
</dbReference>
<keyword evidence="2" id="KW-0238">DNA-binding</keyword>
<dbReference type="PANTHER" id="PTHR46796">
    <property type="entry name" value="HTH-TYPE TRANSCRIPTIONAL ACTIVATOR RHAS-RELATED"/>
    <property type="match status" value="1"/>
</dbReference>
<dbReference type="EMBL" id="JBJHZX010000022">
    <property type="protein sequence ID" value="MFL0196854.1"/>
    <property type="molecule type" value="Genomic_DNA"/>
</dbReference>
<dbReference type="PRINTS" id="PR00032">
    <property type="entry name" value="HTHARAC"/>
</dbReference>
<dbReference type="InterPro" id="IPR050204">
    <property type="entry name" value="AraC_XylS_family_regulators"/>
</dbReference>
<dbReference type="PROSITE" id="PS00041">
    <property type="entry name" value="HTH_ARAC_FAMILY_1"/>
    <property type="match status" value="1"/>
</dbReference>
<dbReference type="Gene3D" id="1.10.10.60">
    <property type="entry name" value="Homeodomain-like"/>
    <property type="match status" value="2"/>
</dbReference>
<dbReference type="Pfam" id="PF12833">
    <property type="entry name" value="HTH_18"/>
    <property type="match status" value="1"/>
</dbReference>
<dbReference type="InterPro" id="IPR037923">
    <property type="entry name" value="HTH-like"/>
</dbReference>
<evidence type="ECO:0000256" key="4">
    <source>
        <dbReference type="ARBA" id="ARBA00023163"/>
    </source>
</evidence>
<dbReference type="InterPro" id="IPR003313">
    <property type="entry name" value="AraC-bd"/>
</dbReference>
<protein>
    <submittedName>
        <fullName evidence="6">AraC family transcriptional regulator</fullName>
    </submittedName>
</protein>
<proteinExistence type="predicted"/>
<accession>A0ABW8SNW1</accession>
<dbReference type="SMART" id="SM00342">
    <property type="entry name" value="HTH_ARAC"/>
    <property type="match status" value="1"/>
</dbReference>
<sequence length="264" mass="30934">MEGIRYYFNNVNGNIEIKKCNNSIHSSKPHFHNEISIGLVEKGGCKTEICGNTYDLTEKTILIIPPTSAHKCNPYNYKHWGFRMLYINKEWFETAFDNNIENNFSYMKLNEIMFNSIVSLFSDIQNSIINMEIESKLLKYVSLLANRNNKDYPRSIIGSLNSDKINEIKKYLDENYLNNIMLSDLAKVAGMSKYYLIRQFEKQHGLSPHKYITNLRINHAKKLLKNNNDFADIALESGFYDQSHFTKYFKEYTGVTPMKYKTYI</sequence>
<name>A0ABW8SNW1_9CLOT</name>
<dbReference type="InterPro" id="IPR018062">
    <property type="entry name" value="HTH_AraC-typ_CS"/>
</dbReference>
<feature type="domain" description="HTH araC/xylS-type" evidence="5">
    <location>
        <begin position="166"/>
        <end position="263"/>
    </location>
</feature>
<organism evidence="6 7">
    <name type="scientific">Candidatus Clostridium eludens</name>
    <dbReference type="NCBI Taxonomy" id="3381663"/>
    <lineage>
        <taxon>Bacteria</taxon>
        <taxon>Bacillati</taxon>
        <taxon>Bacillota</taxon>
        <taxon>Clostridia</taxon>
        <taxon>Eubacteriales</taxon>
        <taxon>Clostridiaceae</taxon>
        <taxon>Clostridium</taxon>
    </lineage>
</organism>
<dbReference type="Proteomes" id="UP001623660">
    <property type="component" value="Unassembled WGS sequence"/>
</dbReference>
<evidence type="ECO:0000256" key="1">
    <source>
        <dbReference type="ARBA" id="ARBA00023015"/>
    </source>
</evidence>
<dbReference type="PANTHER" id="PTHR46796:SF2">
    <property type="entry name" value="TRANSCRIPTIONAL REGULATORY PROTEIN"/>
    <property type="match status" value="1"/>
</dbReference>
<evidence type="ECO:0000313" key="6">
    <source>
        <dbReference type="EMBL" id="MFL0196854.1"/>
    </source>
</evidence>
<keyword evidence="4" id="KW-0804">Transcription</keyword>
<dbReference type="SUPFAM" id="SSF46689">
    <property type="entry name" value="Homeodomain-like"/>
    <property type="match status" value="2"/>
</dbReference>
<evidence type="ECO:0000313" key="7">
    <source>
        <dbReference type="Proteomes" id="UP001623660"/>
    </source>
</evidence>